<proteinExistence type="predicted"/>
<accession>A0A923MXK7</accession>
<dbReference type="AlphaFoldDB" id="A0A923MXK7"/>
<name>A0A923MXK7_9FLAO</name>
<keyword evidence="1" id="KW-1133">Transmembrane helix</keyword>
<organism evidence="2 3">
    <name type="scientific">Flavobacterium muglaense</name>
    <dbReference type="NCBI Taxonomy" id="2764716"/>
    <lineage>
        <taxon>Bacteria</taxon>
        <taxon>Pseudomonadati</taxon>
        <taxon>Bacteroidota</taxon>
        <taxon>Flavobacteriia</taxon>
        <taxon>Flavobacteriales</taxon>
        <taxon>Flavobacteriaceae</taxon>
        <taxon>Flavobacterium</taxon>
    </lineage>
</organism>
<dbReference type="EMBL" id="JACRUL010000004">
    <property type="protein sequence ID" value="MBC5843436.1"/>
    <property type="molecule type" value="Genomic_DNA"/>
</dbReference>
<keyword evidence="1" id="KW-0472">Membrane</keyword>
<protein>
    <submittedName>
        <fullName evidence="2">Uncharacterized protein</fullName>
    </submittedName>
</protein>
<reference evidence="2 3" key="1">
    <citation type="submission" date="2020-08" db="EMBL/GenBank/DDBJ databases">
        <title>Description of novel Flavobacterium F-392 isolate.</title>
        <authorList>
            <person name="Saticioglu I.B."/>
            <person name="Duman M."/>
            <person name="Altun S."/>
        </authorList>
    </citation>
    <scope>NUCLEOTIDE SEQUENCE [LARGE SCALE GENOMIC DNA]</scope>
    <source>
        <strain evidence="2 3">F-392</strain>
    </source>
</reference>
<dbReference type="RefSeq" id="WP_187017128.1">
    <property type="nucleotide sequence ID" value="NZ_JACRUK010000004.1"/>
</dbReference>
<feature type="transmembrane region" description="Helical" evidence="1">
    <location>
        <begin position="32"/>
        <end position="59"/>
    </location>
</feature>
<evidence type="ECO:0000313" key="2">
    <source>
        <dbReference type="EMBL" id="MBC5843436.1"/>
    </source>
</evidence>
<sequence>MRNVILFLYLIINVFLYTLNFELFNSSVNVDFGFGVFSTMPLILIQLIGLVFILLFVFIDKNKALKNTLLVERLEDRNKILLKDLEINQLKLKNILLAEQTVIPAEPIN</sequence>
<gene>
    <name evidence="2" type="ORF">H8R25_03160</name>
</gene>
<evidence type="ECO:0000256" key="1">
    <source>
        <dbReference type="SAM" id="Phobius"/>
    </source>
</evidence>
<keyword evidence="3" id="KW-1185">Reference proteome</keyword>
<keyword evidence="1" id="KW-0812">Transmembrane</keyword>
<comment type="caution">
    <text evidence="2">The sequence shown here is derived from an EMBL/GenBank/DDBJ whole genome shotgun (WGS) entry which is preliminary data.</text>
</comment>
<evidence type="ECO:0000313" key="3">
    <source>
        <dbReference type="Proteomes" id="UP000641454"/>
    </source>
</evidence>
<dbReference type="Proteomes" id="UP000641454">
    <property type="component" value="Unassembled WGS sequence"/>
</dbReference>